<dbReference type="AlphaFoldDB" id="A0A1V8S939"/>
<dbReference type="PROSITE" id="PS00962">
    <property type="entry name" value="RIBOSOMAL_S2_1"/>
    <property type="match status" value="1"/>
</dbReference>
<evidence type="ECO:0000313" key="3">
    <source>
        <dbReference type="EMBL" id="OQN95685.1"/>
    </source>
</evidence>
<dbReference type="GO" id="GO:0006412">
    <property type="term" value="P:translation"/>
    <property type="evidence" value="ECO:0007669"/>
    <property type="project" value="InterPro"/>
</dbReference>
<dbReference type="STRING" id="1507870.A0A1V8S939"/>
<comment type="caution">
    <text evidence="3">The sequence shown here is derived from an EMBL/GenBank/DDBJ whole genome shotgun (WGS) entry which is preliminary data.</text>
</comment>
<keyword evidence="4" id="KW-1185">Reference proteome</keyword>
<dbReference type="InterPro" id="IPR018130">
    <property type="entry name" value="Ribosomal_uS2_CS"/>
</dbReference>
<keyword evidence="2" id="KW-1133">Transmembrane helix</keyword>
<sequence length="502" mass="55654">MLIKGYGVSPGVIIAVALISIASLLYATSHIGPAAGSWAHGAGKVTDLAKPAYEAVVGSKTEQHQPTASKSGSHQTTEAKPVELGSTEGAPSFFGENEVAEVVPLCEPAYHASSEHIPALSGQYAATHNEVSSSSIGKDGRFFPLKFGSYPAINPNIIPHPETKGNFIIVAQQHKRLGDNQAWCAELVCEAEFKDGVLQCLVEPLNLIIGHTTSTKCEGKLAMLELNIGPHDARVFYGPDHPFIIYGSQSKEVCFGQWIQDFRLVTDWRYDFVPVQFFKERTDMLRPPPFHLVEKNYFLFWDDKGEMYAHHDVAPSRVFARLYADGSVGPDLAPQTRDHDEKCMSRYVAVERTLDHIHQATNSLALVLCSQSSSDCHKTPENTVIMEIFQQKTFIDGHAVYEPFVMLFESRAPFQMHGVSSKPLWINGRRENGFSGEWPPEQSEMVYVTSMNWKEHGKKYTGYLDDKVMLGFGIEDKATGGMDITARDLLRGMGYCSESGVW</sequence>
<dbReference type="InParanoid" id="A0A1V8S939"/>
<feature type="compositionally biased region" description="Polar residues" evidence="1">
    <location>
        <begin position="64"/>
        <end position="78"/>
    </location>
</feature>
<keyword evidence="2" id="KW-0472">Membrane</keyword>
<proteinExistence type="predicted"/>
<evidence type="ECO:0000256" key="1">
    <source>
        <dbReference type="SAM" id="MobiDB-lite"/>
    </source>
</evidence>
<keyword evidence="2" id="KW-0812">Transmembrane</keyword>
<evidence type="ECO:0000313" key="4">
    <source>
        <dbReference type="Proteomes" id="UP000192596"/>
    </source>
</evidence>
<dbReference type="Proteomes" id="UP000192596">
    <property type="component" value="Unassembled WGS sequence"/>
</dbReference>
<reference evidence="4" key="1">
    <citation type="submission" date="2017-03" db="EMBL/GenBank/DDBJ databases">
        <title>Genomes of endolithic fungi from Antarctica.</title>
        <authorList>
            <person name="Coleine C."/>
            <person name="Masonjones S."/>
            <person name="Stajich J.E."/>
        </authorList>
    </citation>
    <scope>NUCLEOTIDE SEQUENCE [LARGE SCALE GENOMIC DNA]</scope>
    <source>
        <strain evidence="4">CCFEE 5527</strain>
    </source>
</reference>
<organism evidence="3 4">
    <name type="scientific">Cryoendolithus antarcticus</name>
    <dbReference type="NCBI Taxonomy" id="1507870"/>
    <lineage>
        <taxon>Eukaryota</taxon>
        <taxon>Fungi</taxon>
        <taxon>Dikarya</taxon>
        <taxon>Ascomycota</taxon>
        <taxon>Pezizomycotina</taxon>
        <taxon>Dothideomycetes</taxon>
        <taxon>Dothideomycetidae</taxon>
        <taxon>Cladosporiales</taxon>
        <taxon>Cladosporiaceae</taxon>
        <taxon>Cryoendolithus</taxon>
    </lineage>
</organism>
<dbReference type="EMBL" id="NAJO01000082">
    <property type="protein sequence ID" value="OQN95685.1"/>
    <property type="molecule type" value="Genomic_DNA"/>
</dbReference>
<feature type="region of interest" description="Disordered" evidence="1">
    <location>
        <begin position="56"/>
        <end position="87"/>
    </location>
</feature>
<accession>A0A1V8S939</accession>
<dbReference type="GO" id="GO:0003735">
    <property type="term" value="F:structural constituent of ribosome"/>
    <property type="evidence" value="ECO:0007669"/>
    <property type="project" value="InterPro"/>
</dbReference>
<evidence type="ECO:0000256" key="2">
    <source>
        <dbReference type="SAM" id="Phobius"/>
    </source>
</evidence>
<dbReference type="OrthoDB" id="2522565at2759"/>
<gene>
    <name evidence="3" type="ORF">B0A48_18209</name>
</gene>
<dbReference type="GO" id="GO:0005840">
    <property type="term" value="C:ribosome"/>
    <property type="evidence" value="ECO:0007669"/>
    <property type="project" value="InterPro"/>
</dbReference>
<name>A0A1V8S939_9PEZI</name>
<protein>
    <submittedName>
        <fullName evidence="3">Uncharacterized protein</fullName>
    </submittedName>
</protein>
<feature type="transmembrane region" description="Helical" evidence="2">
    <location>
        <begin position="7"/>
        <end position="27"/>
    </location>
</feature>